<evidence type="ECO:0000313" key="3">
    <source>
        <dbReference type="Proteomes" id="UP000501939"/>
    </source>
</evidence>
<gene>
    <name evidence="2" type="ORF">G8D99_02120</name>
</gene>
<evidence type="ECO:0000256" key="1">
    <source>
        <dbReference type="SAM" id="MobiDB-lite"/>
    </source>
</evidence>
<accession>A0A6G8S1H5</accession>
<sequence length="243" mass="28605">MPTLFSNIARQFRKVYQKAEGFIEEEREIPISQVFLNATFKRFVTDNVSILEDLHADLHDDWLRLYATLNVKGMRLILSVDLKLIQMEMNKDMQLIVFEQISDTEIVEAQYPNIWMKMAVKSALFFYQKILHKDPLGMILERFDVLKVKDELLHLDLNRWLGKNRSIMDTLNKVHVNHAELRETEMVIIGNVNLLAIFNKANSERFDEDDDIVTLKDLNKDRVKDKAKDQEDLDDKITPIQQK</sequence>
<dbReference type="EMBL" id="CP049916">
    <property type="protein sequence ID" value="QIO07940.1"/>
    <property type="molecule type" value="Genomic_DNA"/>
</dbReference>
<dbReference type="KEGG" id="alj:G8D99_02120"/>
<reference evidence="2 3" key="1">
    <citation type="submission" date="2020-03" db="EMBL/GenBank/DDBJ databases">
        <authorList>
            <person name="Zhu W."/>
        </authorList>
    </citation>
    <scope>NUCLEOTIDE SEQUENCE [LARGE SCALE GENOMIC DNA]</scope>
    <source>
        <strain evidence="2 3">185</strain>
    </source>
</reference>
<dbReference type="RefSeq" id="WP_166322166.1">
    <property type="nucleotide sequence ID" value="NZ_CP049916.1"/>
</dbReference>
<evidence type="ECO:0000313" key="2">
    <source>
        <dbReference type="EMBL" id="QIO07940.1"/>
    </source>
</evidence>
<feature type="region of interest" description="Disordered" evidence="1">
    <location>
        <begin position="222"/>
        <end position="243"/>
    </location>
</feature>
<proteinExistence type="predicted"/>
<dbReference type="AlphaFoldDB" id="A0A6G8S1H5"/>
<protein>
    <submittedName>
        <fullName evidence="2">Uncharacterized protein</fullName>
    </submittedName>
</protein>
<organism evidence="2 3">
    <name type="scientific">Acinetobacter lanii</name>
    <dbReference type="NCBI Taxonomy" id="2715163"/>
    <lineage>
        <taxon>Bacteria</taxon>
        <taxon>Pseudomonadati</taxon>
        <taxon>Pseudomonadota</taxon>
        <taxon>Gammaproteobacteria</taxon>
        <taxon>Moraxellales</taxon>
        <taxon>Moraxellaceae</taxon>
        <taxon>Acinetobacter</taxon>
    </lineage>
</organism>
<keyword evidence="3" id="KW-1185">Reference proteome</keyword>
<dbReference type="Proteomes" id="UP000501939">
    <property type="component" value="Chromosome"/>
</dbReference>
<name>A0A6G8S1H5_9GAMM</name>